<evidence type="ECO:0000313" key="1">
    <source>
        <dbReference type="EMBL" id="KAB1203121.1"/>
    </source>
</evidence>
<dbReference type="EMBL" id="RXIC02000026">
    <property type="protein sequence ID" value="KAB1203121.1"/>
    <property type="molecule type" value="Genomic_DNA"/>
</dbReference>
<name>A0A6A1USB2_9ROSI</name>
<dbReference type="OrthoDB" id="851664at2759"/>
<sequence>MTSGSPKYPAKHCHVYEYSTIEATPQKLNYAPLYPKAHVKHNHHHEEPVMEAPRRVRVIEYEFAPRHVKADDHHVSEENVDKEAEEFIKGEHKRFELSKLMSMAAG</sequence>
<reference evidence="1 2" key="1">
    <citation type="journal article" date="2019" name="Plant Biotechnol. J.">
        <title>The red bayberry genome and genetic basis of sex determination.</title>
        <authorList>
            <person name="Jia H.M."/>
            <person name="Jia H.J."/>
            <person name="Cai Q.L."/>
            <person name="Wang Y."/>
            <person name="Zhao H.B."/>
            <person name="Yang W.F."/>
            <person name="Wang G.Y."/>
            <person name="Li Y.H."/>
            <person name="Zhan D.L."/>
            <person name="Shen Y.T."/>
            <person name="Niu Q.F."/>
            <person name="Chang L."/>
            <person name="Qiu J."/>
            <person name="Zhao L."/>
            <person name="Xie H.B."/>
            <person name="Fu W.Y."/>
            <person name="Jin J."/>
            <person name="Li X.W."/>
            <person name="Jiao Y."/>
            <person name="Zhou C.C."/>
            <person name="Tu T."/>
            <person name="Chai C.Y."/>
            <person name="Gao J.L."/>
            <person name="Fan L.J."/>
            <person name="van de Weg E."/>
            <person name="Wang J.Y."/>
            <person name="Gao Z.S."/>
        </authorList>
    </citation>
    <scope>NUCLEOTIDE SEQUENCE [LARGE SCALE GENOMIC DNA]</scope>
    <source>
        <tissue evidence="1">Leaves</tissue>
    </source>
</reference>
<organism evidence="1 2">
    <name type="scientific">Morella rubra</name>
    <name type="common">Chinese bayberry</name>
    <dbReference type="NCBI Taxonomy" id="262757"/>
    <lineage>
        <taxon>Eukaryota</taxon>
        <taxon>Viridiplantae</taxon>
        <taxon>Streptophyta</taxon>
        <taxon>Embryophyta</taxon>
        <taxon>Tracheophyta</taxon>
        <taxon>Spermatophyta</taxon>
        <taxon>Magnoliopsida</taxon>
        <taxon>eudicotyledons</taxon>
        <taxon>Gunneridae</taxon>
        <taxon>Pentapetalae</taxon>
        <taxon>rosids</taxon>
        <taxon>fabids</taxon>
        <taxon>Fagales</taxon>
        <taxon>Myricaceae</taxon>
        <taxon>Morella</taxon>
    </lineage>
</organism>
<dbReference type="PANTHER" id="PTHR38224">
    <property type="entry name" value="PHLOEM SPECIFIC PROTEIN"/>
    <property type="match status" value="1"/>
</dbReference>
<comment type="caution">
    <text evidence="1">The sequence shown here is derived from an EMBL/GenBank/DDBJ whole genome shotgun (WGS) entry which is preliminary data.</text>
</comment>
<keyword evidence="2" id="KW-1185">Reference proteome</keyword>
<protein>
    <submittedName>
        <fullName evidence="1">Uncharacterized protein</fullName>
    </submittedName>
</protein>
<dbReference type="Proteomes" id="UP000516437">
    <property type="component" value="Chromosome 8"/>
</dbReference>
<gene>
    <name evidence="1" type="ORF">CJ030_MR8G008953</name>
</gene>
<dbReference type="AlphaFoldDB" id="A0A6A1USB2"/>
<evidence type="ECO:0000313" key="2">
    <source>
        <dbReference type="Proteomes" id="UP000516437"/>
    </source>
</evidence>
<accession>A0A6A1USB2</accession>
<proteinExistence type="predicted"/>
<dbReference type="PANTHER" id="PTHR38224:SF1">
    <property type="entry name" value="PHLOEM SPECIFIC PROTEIN"/>
    <property type="match status" value="1"/>
</dbReference>